<feature type="transmembrane region" description="Helical" evidence="8">
    <location>
        <begin position="90"/>
        <end position="111"/>
    </location>
</feature>
<dbReference type="GO" id="GO:0035435">
    <property type="term" value="P:phosphate ion transmembrane transport"/>
    <property type="evidence" value="ECO:0007669"/>
    <property type="project" value="InterPro"/>
</dbReference>
<evidence type="ECO:0000259" key="9">
    <source>
        <dbReference type="PROSITE" id="PS50928"/>
    </source>
</evidence>
<protein>
    <recommendedName>
        <fullName evidence="8">Phosphate transport system permease protein PstA</fullName>
    </recommendedName>
</protein>
<dbReference type="OrthoDB" id="9807065at2"/>
<dbReference type="PANTHER" id="PTHR43470:SF5">
    <property type="entry name" value="PHOSPHATE TRANSPORT SYSTEM PERMEASE PROTEIN PSTA"/>
    <property type="match status" value="1"/>
</dbReference>
<evidence type="ECO:0000313" key="11">
    <source>
        <dbReference type="Proteomes" id="UP000254060"/>
    </source>
</evidence>
<dbReference type="PROSITE" id="PS50928">
    <property type="entry name" value="ABC_TM1"/>
    <property type="match status" value="1"/>
</dbReference>
<comment type="subcellular location">
    <subcellularLocation>
        <location evidence="1 8">Cell membrane</location>
        <topology evidence="1 8">Multi-pass membrane protein</topology>
    </subcellularLocation>
</comment>
<dbReference type="CDD" id="cd06261">
    <property type="entry name" value="TM_PBP2"/>
    <property type="match status" value="1"/>
</dbReference>
<dbReference type="RefSeq" id="WP_024371478.1">
    <property type="nucleotide sequence ID" value="NZ_UGGP01000001.1"/>
</dbReference>
<dbReference type="InterPro" id="IPR035906">
    <property type="entry name" value="MetI-like_sf"/>
</dbReference>
<evidence type="ECO:0000256" key="3">
    <source>
        <dbReference type="ARBA" id="ARBA00022448"/>
    </source>
</evidence>
<sequence>MALPNSEFKNTKNYIDHETVSRRIKSRLRLNEVFKYIFLAGLVFALLVLSTLIYDVVTKGGGWVNLDFLRNFPSRRAAQAGLYPALIGTLWLMMLIVPMVFIVGVGAAIYLEEYAPKNRITSFIEVNISNLAGVPSIVFGLLGLTFFVRTAGFGNSVLTGALTLGLMSLPIVIVASQEALRSVKMELRHASLALGASKWQTTFNVVLPSALPGIITGIILAVSRAIGETAPLIMIGAATFISTTPNNIFSDFTALPIQIYNWTSRPQAEFQNLAAAGIIVLMTVLITMNSAAIYIRNKYTNRH</sequence>
<keyword evidence="7 8" id="KW-0472">Membrane</keyword>
<dbReference type="GO" id="GO:0005886">
    <property type="term" value="C:plasma membrane"/>
    <property type="evidence" value="ECO:0007669"/>
    <property type="project" value="UniProtKB-SubCell"/>
</dbReference>
<name>A0A377FTR8_9BACL</name>
<accession>A0A377FTR8</accession>
<reference evidence="10 11" key="1">
    <citation type="submission" date="2018-06" db="EMBL/GenBank/DDBJ databases">
        <authorList>
            <consortium name="Pathogen Informatics"/>
            <person name="Doyle S."/>
        </authorList>
    </citation>
    <scope>NUCLEOTIDE SEQUENCE [LARGE SCALE GENOMIC DNA]</scope>
    <source>
        <strain evidence="10 11">NCTC13163</strain>
    </source>
</reference>
<evidence type="ECO:0000256" key="8">
    <source>
        <dbReference type="RuleBase" id="RU363043"/>
    </source>
</evidence>
<evidence type="ECO:0000256" key="7">
    <source>
        <dbReference type="ARBA" id="ARBA00023136"/>
    </source>
</evidence>
<dbReference type="STRING" id="1397694.GCA_000702585_01710"/>
<proteinExistence type="inferred from homology"/>
<evidence type="ECO:0000256" key="4">
    <source>
        <dbReference type="ARBA" id="ARBA00022475"/>
    </source>
</evidence>
<feature type="transmembrane region" description="Helical" evidence="8">
    <location>
        <begin position="157"/>
        <end position="180"/>
    </location>
</feature>
<evidence type="ECO:0000256" key="2">
    <source>
        <dbReference type="ARBA" id="ARBA00007069"/>
    </source>
</evidence>
<dbReference type="Proteomes" id="UP000254060">
    <property type="component" value="Unassembled WGS sequence"/>
</dbReference>
<keyword evidence="6 8" id="KW-1133">Transmembrane helix</keyword>
<dbReference type="SUPFAM" id="SSF161098">
    <property type="entry name" value="MetI-like"/>
    <property type="match status" value="1"/>
</dbReference>
<feature type="domain" description="ABC transmembrane type-1" evidence="9">
    <location>
        <begin position="86"/>
        <end position="291"/>
    </location>
</feature>
<organism evidence="10 11">
    <name type="scientific">Exiguobacterium aurantiacum</name>
    <dbReference type="NCBI Taxonomy" id="33987"/>
    <lineage>
        <taxon>Bacteria</taxon>
        <taxon>Bacillati</taxon>
        <taxon>Bacillota</taxon>
        <taxon>Bacilli</taxon>
        <taxon>Bacillales</taxon>
        <taxon>Bacillales Family XII. Incertae Sedis</taxon>
        <taxon>Exiguobacterium</taxon>
    </lineage>
</organism>
<gene>
    <name evidence="10" type="primary">pstA</name>
    <name evidence="10" type="ORF">NCTC13163_01206</name>
</gene>
<dbReference type="EMBL" id="UGGP01000001">
    <property type="protein sequence ID" value="STO07845.1"/>
    <property type="molecule type" value="Genomic_DNA"/>
</dbReference>
<feature type="transmembrane region" description="Helical" evidence="8">
    <location>
        <begin position="273"/>
        <end position="295"/>
    </location>
</feature>
<evidence type="ECO:0000256" key="1">
    <source>
        <dbReference type="ARBA" id="ARBA00004651"/>
    </source>
</evidence>
<dbReference type="InterPro" id="IPR000515">
    <property type="entry name" value="MetI-like"/>
</dbReference>
<dbReference type="InterPro" id="IPR005672">
    <property type="entry name" value="Phosphate_PstA"/>
</dbReference>
<comment type="similarity">
    <text evidence="2 8">Belongs to the binding-protein-dependent transport system permease family. CysTW subfamily.</text>
</comment>
<feature type="transmembrane region" description="Helical" evidence="8">
    <location>
        <begin position="33"/>
        <end position="54"/>
    </location>
</feature>
<dbReference type="NCBIfam" id="TIGR00974">
    <property type="entry name" value="3a0107s02c"/>
    <property type="match status" value="1"/>
</dbReference>
<keyword evidence="3" id="KW-0813">Transport</keyword>
<dbReference type="Pfam" id="PF00528">
    <property type="entry name" value="BPD_transp_1"/>
    <property type="match status" value="1"/>
</dbReference>
<dbReference type="AlphaFoldDB" id="A0A377FTR8"/>
<dbReference type="PANTHER" id="PTHR43470">
    <property type="entry name" value="PHOSPHATE TRANSPORT SYSTEM PERMEASE PROTEIN PSTA-RELATED"/>
    <property type="match status" value="1"/>
</dbReference>
<keyword evidence="5 8" id="KW-0812">Transmembrane</keyword>
<feature type="transmembrane region" description="Helical" evidence="8">
    <location>
        <begin position="131"/>
        <end position="151"/>
    </location>
</feature>
<evidence type="ECO:0000313" key="10">
    <source>
        <dbReference type="EMBL" id="STO07845.1"/>
    </source>
</evidence>
<dbReference type="GO" id="GO:0005315">
    <property type="term" value="F:phosphate transmembrane transporter activity"/>
    <property type="evidence" value="ECO:0007669"/>
    <property type="project" value="InterPro"/>
</dbReference>
<evidence type="ECO:0000256" key="5">
    <source>
        <dbReference type="ARBA" id="ARBA00022692"/>
    </source>
</evidence>
<keyword evidence="4 8" id="KW-1003">Cell membrane</keyword>
<dbReference type="Gene3D" id="1.10.3720.10">
    <property type="entry name" value="MetI-like"/>
    <property type="match status" value="1"/>
</dbReference>
<evidence type="ECO:0000256" key="6">
    <source>
        <dbReference type="ARBA" id="ARBA00022989"/>
    </source>
</evidence>
<feature type="transmembrane region" description="Helical" evidence="8">
    <location>
        <begin position="201"/>
        <end position="222"/>
    </location>
</feature>